<feature type="transmembrane region" description="Helical" evidence="13">
    <location>
        <begin position="103"/>
        <end position="122"/>
    </location>
</feature>
<comment type="caution">
    <text evidence="16">The sequence shown here is derived from an EMBL/GenBank/DDBJ whole genome shotgun (WGS) entry which is preliminary data.</text>
</comment>
<comment type="similarity">
    <text evidence="2 13">Belongs to the HAK/KUP transporter (TC 2.A.72) family.</text>
</comment>
<dbReference type="InterPro" id="IPR053951">
    <property type="entry name" value="K_trans_N"/>
</dbReference>
<evidence type="ECO:0000256" key="1">
    <source>
        <dbReference type="ARBA" id="ARBA00004141"/>
    </source>
</evidence>
<comment type="subcellular location">
    <subcellularLocation>
        <location evidence="13">Cell membrane</location>
        <topology evidence="13">Multi-pass membrane protein</topology>
    </subcellularLocation>
    <subcellularLocation>
        <location evidence="1">Membrane</location>
        <topology evidence="1">Multi-pass membrane protein</topology>
    </subcellularLocation>
</comment>
<keyword evidence="11 13" id="KW-0406">Ion transport</keyword>
<dbReference type="Proteomes" id="UP000245252">
    <property type="component" value="Unassembled WGS sequence"/>
</dbReference>
<feature type="transmembrane region" description="Helical" evidence="13">
    <location>
        <begin position="253"/>
        <end position="273"/>
    </location>
</feature>
<evidence type="ECO:0000259" key="15">
    <source>
        <dbReference type="Pfam" id="PF22776"/>
    </source>
</evidence>
<dbReference type="PANTHER" id="PTHR30540">
    <property type="entry name" value="OSMOTIC STRESS POTASSIUM TRANSPORTER"/>
    <property type="match status" value="1"/>
</dbReference>
<evidence type="ECO:0000256" key="9">
    <source>
        <dbReference type="ARBA" id="ARBA00022958"/>
    </source>
</evidence>
<dbReference type="RefSeq" id="WP_109456506.1">
    <property type="nucleotide sequence ID" value="NZ_QFBC01000001.1"/>
</dbReference>
<accession>A0A2U2DXP1</accession>
<feature type="transmembrane region" description="Helical" evidence="13">
    <location>
        <begin position="58"/>
        <end position="82"/>
    </location>
</feature>
<keyword evidence="5" id="KW-0997">Cell inner membrane</keyword>
<evidence type="ECO:0000313" key="17">
    <source>
        <dbReference type="Proteomes" id="UP000245252"/>
    </source>
</evidence>
<dbReference type="PANTHER" id="PTHR30540:SF79">
    <property type="entry name" value="LOW AFFINITY POTASSIUM TRANSPORT SYSTEM PROTEIN KUP"/>
    <property type="match status" value="1"/>
</dbReference>
<feature type="transmembrane region" description="Helical" evidence="13">
    <location>
        <begin position="371"/>
        <end position="394"/>
    </location>
</feature>
<keyword evidence="17" id="KW-1185">Reference proteome</keyword>
<evidence type="ECO:0000256" key="10">
    <source>
        <dbReference type="ARBA" id="ARBA00022989"/>
    </source>
</evidence>
<dbReference type="EMBL" id="QFBC01000001">
    <property type="protein sequence ID" value="PWE57989.1"/>
    <property type="molecule type" value="Genomic_DNA"/>
</dbReference>
<organism evidence="16 17">
    <name type="scientific">Metarhizobium album</name>
    <dbReference type="NCBI Taxonomy" id="2182425"/>
    <lineage>
        <taxon>Bacteria</taxon>
        <taxon>Pseudomonadati</taxon>
        <taxon>Pseudomonadota</taxon>
        <taxon>Alphaproteobacteria</taxon>
        <taxon>Hyphomicrobiales</taxon>
        <taxon>Rhizobiaceae</taxon>
        <taxon>Metarhizobium</taxon>
    </lineage>
</organism>
<feature type="transmembrane region" description="Helical" evidence="13">
    <location>
        <begin position="293"/>
        <end position="324"/>
    </location>
</feature>
<dbReference type="InterPro" id="IPR003855">
    <property type="entry name" value="K+_transporter"/>
</dbReference>
<evidence type="ECO:0000256" key="7">
    <source>
        <dbReference type="ARBA" id="ARBA00022692"/>
    </source>
</evidence>
<feature type="transmembrane region" description="Helical" evidence="13">
    <location>
        <begin position="176"/>
        <end position="196"/>
    </location>
</feature>
<feature type="domain" description="K+ potassium transporter integral membrane" evidence="14">
    <location>
        <begin position="21"/>
        <end position="471"/>
    </location>
</feature>
<dbReference type="InterPro" id="IPR023051">
    <property type="entry name" value="Kup"/>
</dbReference>
<reference evidence="16 17" key="1">
    <citation type="submission" date="2018-05" db="EMBL/GenBank/DDBJ databases">
        <title>The draft genome of strain NS-104.</title>
        <authorList>
            <person name="Hang P."/>
            <person name="Jiang J."/>
        </authorList>
    </citation>
    <scope>NUCLEOTIDE SEQUENCE [LARGE SCALE GENOMIC DNA]</scope>
    <source>
        <strain evidence="16 17">NS-104</strain>
    </source>
</reference>
<keyword evidence="8 13" id="KW-0769">Symport</keyword>
<feature type="transmembrane region" description="Helical" evidence="13">
    <location>
        <begin position="219"/>
        <end position="241"/>
    </location>
</feature>
<evidence type="ECO:0000256" key="12">
    <source>
        <dbReference type="ARBA" id="ARBA00023136"/>
    </source>
</evidence>
<feature type="transmembrane region" description="Helical" evidence="13">
    <location>
        <begin position="406"/>
        <end position="425"/>
    </location>
</feature>
<feature type="domain" description="K+ potassium transporter C-terminal" evidence="15">
    <location>
        <begin position="485"/>
        <end position="633"/>
    </location>
</feature>
<evidence type="ECO:0000256" key="2">
    <source>
        <dbReference type="ARBA" id="ARBA00007019"/>
    </source>
</evidence>
<comment type="function">
    <text evidence="13">Transport of potassium into the cell. Likely operates as a K(+):H(+) symporter.</text>
</comment>
<evidence type="ECO:0000259" key="14">
    <source>
        <dbReference type="Pfam" id="PF02705"/>
    </source>
</evidence>
<evidence type="ECO:0000313" key="16">
    <source>
        <dbReference type="EMBL" id="PWE57989.1"/>
    </source>
</evidence>
<feature type="transmembrane region" description="Helical" evidence="13">
    <location>
        <begin position="142"/>
        <end position="164"/>
    </location>
</feature>
<sequence length="633" mass="69225">MSHTAEHSAPDGNKLRNLVGLALGSVGVVYGDIGTSPLYAFREALRPIGRDGITEFEIISLISMMIWSLTIIVTIKYVLFLLRADNDGEGGTLSLLALLMKTANGHTALLMLLGLIGAALFLGEVMITPALSVLSAVEGIKLVAPSMAEYIVPISVAILFFLFAIQSHGTGAVGRFFGPVMAVWFVVMAGAGLAHISDDFGILAAFNPWYAISFMVDEGFIGLLVLGSVFLTITGAEALYADLGHFGRKPIQLAWFLLVFPALTLNYLGQGALVLKHPEAVSNPFYLMFPQWALLPIVILATASTIIASQAVITGAFSLTRQAIHLGYLPRMEILFTSETNTGQIFLPSVNTILLVGVIGLVLTFRSSDALATAYGISVTGTMLISSILAFEFITTRWQWSRPMAALVMSPFVTLEIIFLGSNLLKIEEGGYVPVLIATAFTVIMWTWRRGTRILFTRTRHTDIPLNSFITSIERKSEHGPVAVPGTAIFLTSDPESAPAALLHNLKHNHVLHQKNVILTIQTINKPRVTNEDRYMVEQISERFSRVRLNFGYMESQNVSQALAQLRKTGLKFDIMSTSFYLGRRKLVPDAKSGMPHWQDRLFIALANSAADPSDYFRLPANRVVELGSHVII</sequence>
<dbReference type="InterPro" id="IPR053952">
    <property type="entry name" value="K_trans_C"/>
</dbReference>
<evidence type="ECO:0000256" key="11">
    <source>
        <dbReference type="ARBA" id="ARBA00023065"/>
    </source>
</evidence>
<evidence type="ECO:0000256" key="13">
    <source>
        <dbReference type="HAMAP-Rule" id="MF_01522"/>
    </source>
</evidence>
<evidence type="ECO:0000256" key="8">
    <source>
        <dbReference type="ARBA" id="ARBA00022847"/>
    </source>
</evidence>
<dbReference type="Pfam" id="PF22776">
    <property type="entry name" value="K_trans_C"/>
    <property type="match status" value="1"/>
</dbReference>
<dbReference type="HAMAP" id="MF_01522">
    <property type="entry name" value="Kup"/>
    <property type="match status" value="1"/>
</dbReference>
<feature type="transmembrane region" description="Helical" evidence="13">
    <location>
        <begin position="431"/>
        <end position="448"/>
    </location>
</feature>
<keyword evidence="10 13" id="KW-1133">Transmembrane helix</keyword>
<evidence type="ECO:0000256" key="3">
    <source>
        <dbReference type="ARBA" id="ARBA00022448"/>
    </source>
</evidence>
<keyword evidence="7 13" id="KW-0812">Transmembrane</keyword>
<evidence type="ECO:0000256" key="4">
    <source>
        <dbReference type="ARBA" id="ARBA00022475"/>
    </source>
</evidence>
<keyword evidence="12 13" id="KW-0472">Membrane</keyword>
<keyword evidence="4 13" id="KW-1003">Cell membrane</keyword>
<dbReference type="GO" id="GO:0005886">
    <property type="term" value="C:plasma membrane"/>
    <property type="evidence" value="ECO:0007669"/>
    <property type="project" value="UniProtKB-SubCell"/>
</dbReference>
<evidence type="ECO:0000256" key="5">
    <source>
        <dbReference type="ARBA" id="ARBA00022519"/>
    </source>
</evidence>
<dbReference type="GO" id="GO:0015079">
    <property type="term" value="F:potassium ion transmembrane transporter activity"/>
    <property type="evidence" value="ECO:0007669"/>
    <property type="project" value="UniProtKB-UniRule"/>
</dbReference>
<feature type="transmembrane region" description="Helical" evidence="13">
    <location>
        <begin position="345"/>
        <end position="365"/>
    </location>
</feature>
<comment type="catalytic activity">
    <reaction evidence="13">
        <text>K(+)(in) + H(+)(in) = K(+)(out) + H(+)(out)</text>
        <dbReference type="Rhea" id="RHEA:28490"/>
        <dbReference type="ChEBI" id="CHEBI:15378"/>
        <dbReference type="ChEBI" id="CHEBI:29103"/>
    </reaction>
</comment>
<keyword evidence="6 13" id="KW-0633">Potassium transport</keyword>
<gene>
    <name evidence="16" type="primary">trkD</name>
    <name evidence="13" type="synonym">kup</name>
    <name evidence="16" type="ORF">DEM27_02010</name>
</gene>
<keyword evidence="9 13" id="KW-0630">Potassium</keyword>
<proteinExistence type="inferred from homology"/>
<evidence type="ECO:0000256" key="6">
    <source>
        <dbReference type="ARBA" id="ARBA00022538"/>
    </source>
</evidence>
<keyword evidence="3 13" id="KW-0813">Transport</keyword>
<dbReference type="OrthoDB" id="9805577at2"/>
<dbReference type="Pfam" id="PF02705">
    <property type="entry name" value="K_trans"/>
    <property type="match status" value="1"/>
</dbReference>
<name>A0A2U2DXP1_9HYPH</name>
<protein>
    <recommendedName>
        <fullName evidence="13">Probable potassium transport system protein Kup</fullName>
    </recommendedName>
</protein>
<dbReference type="GO" id="GO:0015293">
    <property type="term" value="F:symporter activity"/>
    <property type="evidence" value="ECO:0007669"/>
    <property type="project" value="UniProtKB-UniRule"/>
</dbReference>
<dbReference type="AlphaFoldDB" id="A0A2U2DXP1"/>